<proteinExistence type="predicted"/>
<reference evidence="1" key="1">
    <citation type="journal article" date="2020" name="Nature">
        <title>Giant virus diversity and host interactions through global metagenomics.</title>
        <authorList>
            <person name="Schulz F."/>
            <person name="Roux S."/>
            <person name="Paez-Espino D."/>
            <person name="Jungbluth S."/>
            <person name="Walsh D.A."/>
            <person name="Denef V.J."/>
            <person name="McMahon K.D."/>
            <person name="Konstantinidis K.T."/>
            <person name="Eloe-Fadrosh E.A."/>
            <person name="Kyrpides N.C."/>
            <person name="Woyke T."/>
        </authorList>
    </citation>
    <scope>NUCLEOTIDE SEQUENCE</scope>
    <source>
        <strain evidence="1">GVMAG-M-3300023174-30</strain>
    </source>
</reference>
<dbReference type="InterPro" id="IPR036397">
    <property type="entry name" value="RNaseH_sf"/>
</dbReference>
<dbReference type="AlphaFoldDB" id="A0A6C0DLT4"/>
<dbReference type="EMBL" id="MN739643">
    <property type="protein sequence ID" value="QHT17543.1"/>
    <property type="molecule type" value="Genomic_DNA"/>
</dbReference>
<name>A0A6C0DLT4_9ZZZZ</name>
<protein>
    <submittedName>
        <fullName evidence="1">Uncharacterized protein</fullName>
    </submittedName>
</protein>
<organism evidence="1">
    <name type="scientific">viral metagenome</name>
    <dbReference type="NCBI Taxonomy" id="1070528"/>
    <lineage>
        <taxon>unclassified sequences</taxon>
        <taxon>metagenomes</taxon>
        <taxon>organismal metagenomes</taxon>
    </lineage>
</organism>
<dbReference type="GO" id="GO:0003676">
    <property type="term" value="F:nucleic acid binding"/>
    <property type="evidence" value="ECO:0007669"/>
    <property type="project" value="InterPro"/>
</dbReference>
<evidence type="ECO:0000313" key="1">
    <source>
        <dbReference type="EMBL" id="QHT17543.1"/>
    </source>
</evidence>
<dbReference type="Gene3D" id="3.30.420.10">
    <property type="entry name" value="Ribonuclease H-like superfamily/Ribonuclease H"/>
    <property type="match status" value="1"/>
</dbReference>
<sequence>MFFSLLKSKLHKKKGLLYEDLNNNIKEVIKAIPEDYYKKILNGTYNRQKDYIKKNKVKKYKNYKD</sequence>
<accession>A0A6C0DLT4</accession>